<feature type="compositionally biased region" description="Low complexity" evidence="1">
    <location>
        <begin position="12"/>
        <end position="24"/>
    </location>
</feature>
<dbReference type="Pfam" id="PF02179">
    <property type="entry name" value="BAG"/>
    <property type="match status" value="1"/>
</dbReference>
<evidence type="ECO:0000313" key="3">
    <source>
        <dbReference type="EMBL" id="SCV74386.1"/>
    </source>
</evidence>
<sequence length="137" mass="14915">MGMGRAHHAQQTSTLPPKGTSSTSSPPPPPPPPSSDDLINQAHTTLSSIQAQLDHLSTSFDLNPSNLVFTIPPTPDLKLAFVPQNALYHSYVEDLTKLLLRLDGVDSSGDITVRNRRKALVRSIEAELEKLERVKKG</sequence>
<dbReference type="AlphaFoldDB" id="A0A238FTG9"/>
<feature type="region of interest" description="Disordered" evidence="1">
    <location>
        <begin position="1"/>
        <end position="39"/>
    </location>
</feature>
<gene>
    <name evidence="3" type="ORF">BQ2448_6818</name>
</gene>
<evidence type="ECO:0000313" key="4">
    <source>
        <dbReference type="Proteomes" id="UP000198372"/>
    </source>
</evidence>
<dbReference type="PROSITE" id="PS51035">
    <property type="entry name" value="BAG"/>
    <property type="match status" value="1"/>
</dbReference>
<dbReference type="EMBL" id="FMSP01000020">
    <property type="protein sequence ID" value="SCV74386.1"/>
    <property type="molecule type" value="Genomic_DNA"/>
</dbReference>
<dbReference type="OrthoDB" id="2530451at2759"/>
<proteinExistence type="predicted"/>
<dbReference type="GO" id="GO:0051087">
    <property type="term" value="F:protein-folding chaperone binding"/>
    <property type="evidence" value="ECO:0007669"/>
    <property type="project" value="InterPro"/>
</dbReference>
<dbReference type="Gene3D" id="1.20.58.120">
    <property type="entry name" value="BAG domain"/>
    <property type="match status" value="1"/>
</dbReference>
<name>A0A238FTG9_9BASI</name>
<accession>A0A238FTG9</accession>
<dbReference type="InterPro" id="IPR036533">
    <property type="entry name" value="BAG_dom_sf"/>
</dbReference>
<feature type="compositionally biased region" description="Pro residues" evidence="1">
    <location>
        <begin position="25"/>
        <end position="34"/>
    </location>
</feature>
<protein>
    <submittedName>
        <fullName evidence="3">BQ2448_6818 protein</fullName>
    </submittedName>
</protein>
<evidence type="ECO:0000256" key="1">
    <source>
        <dbReference type="SAM" id="MobiDB-lite"/>
    </source>
</evidence>
<feature type="domain" description="BAG" evidence="2">
    <location>
        <begin position="95"/>
        <end position="135"/>
    </location>
</feature>
<dbReference type="STRING" id="269621.A0A238FTG9"/>
<organism evidence="3 4">
    <name type="scientific">Microbotryum intermedium</name>
    <dbReference type="NCBI Taxonomy" id="269621"/>
    <lineage>
        <taxon>Eukaryota</taxon>
        <taxon>Fungi</taxon>
        <taxon>Dikarya</taxon>
        <taxon>Basidiomycota</taxon>
        <taxon>Pucciniomycotina</taxon>
        <taxon>Microbotryomycetes</taxon>
        <taxon>Microbotryales</taxon>
        <taxon>Microbotryaceae</taxon>
        <taxon>Microbotryum</taxon>
    </lineage>
</organism>
<dbReference type="InterPro" id="IPR003103">
    <property type="entry name" value="BAG_domain"/>
</dbReference>
<dbReference type="Proteomes" id="UP000198372">
    <property type="component" value="Unassembled WGS sequence"/>
</dbReference>
<reference evidence="4" key="1">
    <citation type="submission" date="2016-09" db="EMBL/GenBank/DDBJ databases">
        <authorList>
            <person name="Jeantristanb JTB J.-T."/>
            <person name="Ricardo R."/>
        </authorList>
    </citation>
    <scope>NUCLEOTIDE SEQUENCE [LARGE SCALE GENOMIC DNA]</scope>
</reference>
<evidence type="ECO:0000259" key="2">
    <source>
        <dbReference type="PROSITE" id="PS51035"/>
    </source>
</evidence>
<keyword evidence="4" id="KW-1185">Reference proteome</keyword>
<dbReference type="SUPFAM" id="SSF63491">
    <property type="entry name" value="BAG domain"/>
    <property type="match status" value="1"/>
</dbReference>